<dbReference type="Pfam" id="PF01926">
    <property type="entry name" value="MMR_HSR1"/>
    <property type="match status" value="1"/>
</dbReference>
<reference evidence="2 3" key="1">
    <citation type="submission" date="2024-03" db="EMBL/GenBank/DDBJ databases">
        <title>Aureococcus anophagefferens CCMP1851 and Kratosvirus quantuckense: Draft genome of a second virus-susceptible host strain in the model system.</title>
        <authorList>
            <person name="Chase E."/>
            <person name="Truchon A.R."/>
            <person name="Schepens W."/>
            <person name="Wilhelm S.W."/>
        </authorList>
    </citation>
    <scope>NUCLEOTIDE SEQUENCE [LARGE SCALE GENOMIC DNA]</scope>
    <source>
        <strain evidence="2 3">CCMP1851</strain>
    </source>
</reference>
<accession>A0ABR1FP03</accession>
<evidence type="ECO:0000313" key="2">
    <source>
        <dbReference type="EMBL" id="KAK7234624.1"/>
    </source>
</evidence>
<dbReference type="Proteomes" id="UP001363151">
    <property type="component" value="Unassembled WGS sequence"/>
</dbReference>
<evidence type="ECO:0000313" key="3">
    <source>
        <dbReference type="Proteomes" id="UP001363151"/>
    </source>
</evidence>
<gene>
    <name evidence="2" type="ORF">SO694_00190018</name>
</gene>
<dbReference type="SUPFAM" id="SSF52540">
    <property type="entry name" value="P-loop containing nucleoside triphosphate hydrolases"/>
    <property type="match status" value="1"/>
</dbReference>
<name>A0ABR1FP03_AURAN</name>
<sequence length="168" mass="17889">MGRKTGIVGLPNVGKSTLFNALTEDVIHVDGSIDPCATSTSSELELALSDLAQVEKRAGEACKDAKTGEGKAPLCANQIFNPTSMRETVAYSQSPATAKGEGELALAGAGPSARRPLRRAGQLRARLGEPVRAVDDDGHGPRDDAPFVRHTGHMLLYSDMFFSRQVRQ</sequence>
<dbReference type="InterPro" id="IPR006073">
    <property type="entry name" value="GTP-bd"/>
</dbReference>
<protein>
    <recommendedName>
        <fullName evidence="1">G domain-containing protein</fullName>
    </recommendedName>
</protein>
<dbReference type="EMBL" id="JBBJCI010000317">
    <property type="protein sequence ID" value="KAK7234624.1"/>
    <property type="molecule type" value="Genomic_DNA"/>
</dbReference>
<dbReference type="Gene3D" id="3.40.50.300">
    <property type="entry name" value="P-loop containing nucleotide triphosphate hydrolases"/>
    <property type="match status" value="1"/>
</dbReference>
<organism evidence="2 3">
    <name type="scientific">Aureococcus anophagefferens</name>
    <name type="common">Harmful bloom alga</name>
    <dbReference type="NCBI Taxonomy" id="44056"/>
    <lineage>
        <taxon>Eukaryota</taxon>
        <taxon>Sar</taxon>
        <taxon>Stramenopiles</taxon>
        <taxon>Ochrophyta</taxon>
        <taxon>Pelagophyceae</taxon>
        <taxon>Pelagomonadales</taxon>
        <taxon>Pelagomonadaceae</taxon>
        <taxon>Aureococcus</taxon>
    </lineage>
</organism>
<dbReference type="InterPro" id="IPR023192">
    <property type="entry name" value="TGS-like_dom_sf"/>
</dbReference>
<proteinExistence type="predicted"/>
<feature type="domain" description="G" evidence="1">
    <location>
        <begin position="5"/>
        <end position="29"/>
    </location>
</feature>
<keyword evidence="3" id="KW-1185">Reference proteome</keyword>
<evidence type="ECO:0000259" key="1">
    <source>
        <dbReference type="Pfam" id="PF01926"/>
    </source>
</evidence>
<dbReference type="InterPro" id="IPR027417">
    <property type="entry name" value="P-loop_NTPase"/>
</dbReference>
<dbReference type="Gene3D" id="1.10.150.300">
    <property type="entry name" value="TGS-like domain"/>
    <property type="match status" value="1"/>
</dbReference>
<comment type="caution">
    <text evidence="2">The sequence shown here is derived from an EMBL/GenBank/DDBJ whole genome shotgun (WGS) entry which is preliminary data.</text>
</comment>